<dbReference type="Gene3D" id="3.90.79.10">
    <property type="entry name" value="Nucleoside Triphosphate Pyrophosphohydrolase"/>
    <property type="match status" value="1"/>
</dbReference>
<dbReference type="PROSITE" id="PS51462">
    <property type="entry name" value="NUDIX"/>
    <property type="match status" value="1"/>
</dbReference>
<evidence type="ECO:0000313" key="2">
    <source>
        <dbReference type="EMBL" id="VGO17187.1"/>
    </source>
</evidence>
<dbReference type="RefSeq" id="WP_136082676.1">
    <property type="nucleotide sequence ID" value="NZ_CAAHFG010000004.1"/>
</dbReference>
<dbReference type="CDD" id="cd03674">
    <property type="entry name" value="NUDIX_Hydrolase"/>
    <property type="match status" value="1"/>
</dbReference>
<keyword evidence="3" id="KW-1185">Reference proteome</keyword>
<dbReference type="InterPro" id="IPR000086">
    <property type="entry name" value="NUDIX_hydrolase_dom"/>
</dbReference>
<accession>A0A6C2UC69</accession>
<name>A0A6C2UC69_PONDE</name>
<reference evidence="2 3" key="1">
    <citation type="submission" date="2019-04" db="EMBL/GenBank/DDBJ databases">
        <authorList>
            <person name="Van Vliet M D."/>
        </authorList>
    </citation>
    <scope>NUCLEOTIDE SEQUENCE [LARGE SCALE GENOMIC DNA]</scope>
    <source>
        <strain evidence="2 3">F1</strain>
    </source>
</reference>
<feature type="domain" description="Nudix hydrolase" evidence="1">
    <location>
        <begin position="44"/>
        <end position="178"/>
    </location>
</feature>
<dbReference type="EMBL" id="CAAHFG010000004">
    <property type="protein sequence ID" value="VGO17187.1"/>
    <property type="molecule type" value="Genomic_DNA"/>
</dbReference>
<organism evidence="2 3">
    <name type="scientific">Pontiella desulfatans</name>
    <dbReference type="NCBI Taxonomy" id="2750659"/>
    <lineage>
        <taxon>Bacteria</taxon>
        <taxon>Pseudomonadati</taxon>
        <taxon>Kiritimatiellota</taxon>
        <taxon>Kiritimatiellia</taxon>
        <taxon>Kiritimatiellales</taxon>
        <taxon>Pontiellaceae</taxon>
        <taxon>Pontiella</taxon>
    </lineage>
</organism>
<dbReference type="Pfam" id="PF00293">
    <property type="entry name" value="NUDIX"/>
    <property type="match status" value="1"/>
</dbReference>
<proteinExistence type="predicted"/>
<dbReference type="SUPFAM" id="SSF55811">
    <property type="entry name" value="Nudix"/>
    <property type="match status" value="1"/>
</dbReference>
<gene>
    <name evidence="2" type="ORF">PDESU_05782</name>
</gene>
<evidence type="ECO:0000259" key="1">
    <source>
        <dbReference type="PROSITE" id="PS51462"/>
    </source>
</evidence>
<dbReference type="Proteomes" id="UP000366872">
    <property type="component" value="Unassembled WGS sequence"/>
</dbReference>
<dbReference type="InterPro" id="IPR015797">
    <property type="entry name" value="NUDIX_hydrolase-like_dom_sf"/>
</dbReference>
<protein>
    <recommendedName>
        <fullName evidence="1">Nudix hydrolase domain-containing protein</fullName>
    </recommendedName>
</protein>
<dbReference type="AlphaFoldDB" id="A0A6C2UC69"/>
<evidence type="ECO:0000313" key="3">
    <source>
        <dbReference type="Proteomes" id="UP000366872"/>
    </source>
</evidence>
<sequence>MHRNDLLSKLCNYREHWPDEATMTDRLISFVERHTDCFERSLSVGHITGSAWLVNKAGTHVLLTHHRKLNAWLQLGGHADGNTDILDAALQEAREESGLPDLEPISTDIFDIDIHLIPARKNEPEHDHHDIRFAFRCTGSEEYAVSNESHDLAWGTINHLDEYTTDESMLRMARKWLNR</sequence>